<name>A0ABS7GKZ9_9BACT</name>
<gene>
    <name evidence="1" type="ORF">K1Y79_28985</name>
</gene>
<evidence type="ECO:0000313" key="2">
    <source>
        <dbReference type="Proteomes" id="UP000812961"/>
    </source>
</evidence>
<dbReference type="Pfam" id="PF07377">
    <property type="entry name" value="DUF1493"/>
    <property type="match status" value="1"/>
</dbReference>
<comment type="caution">
    <text evidence="1">The sequence shown here is derived from an EMBL/GenBank/DDBJ whole genome shotgun (WGS) entry which is preliminary data.</text>
</comment>
<dbReference type="Proteomes" id="UP000812961">
    <property type="component" value="Unassembled WGS sequence"/>
</dbReference>
<accession>A0ABS7GKZ9</accession>
<protein>
    <submittedName>
        <fullName evidence="1">DUF1493 family protein</fullName>
    </submittedName>
</protein>
<keyword evidence="2" id="KW-1185">Reference proteome</keyword>
<evidence type="ECO:0000313" key="1">
    <source>
        <dbReference type="EMBL" id="MBW8688404.1"/>
    </source>
</evidence>
<organism evidence="1 2">
    <name type="scientific">Chitinophaga rhizophila</name>
    <dbReference type="NCBI Taxonomy" id="2866212"/>
    <lineage>
        <taxon>Bacteria</taxon>
        <taxon>Pseudomonadati</taxon>
        <taxon>Bacteroidota</taxon>
        <taxon>Chitinophagia</taxon>
        <taxon>Chitinophagales</taxon>
        <taxon>Chitinophagaceae</taxon>
        <taxon>Chitinophaga</taxon>
    </lineage>
</organism>
<dbReference type="RefSeq" id="WP_220253731.1">
    <property type="nucleotide sequence ID" value="NZ_JAICCF010000010.1"/>
</dbReference>
<dbReference type="EMBL" id="JAICCF010000010">
    <property type="protein sequence ID" value="MBW8688404.1"/>
    <property type="molecule type" value="Genomic_DNA"/>
</dbReference>
<dbReference type="InterPro" id="IPR010862">
    <property type="entry name" value="DUF1493"/>
</dbReference>
<reference evidence="1 2" key="1">
    <citation type="submission" date="2021-08" db="EMBL/GenBank/DDBJ databases">
        <title>The genome sequence of Chitinophaga sp. B61.</title>
        <authorList>
            <person name="Zhang X."/>
        </authorList>
    </citation>
    <scope>NUCLEOTIDE SEQUENCE [LARGE SCALE GENOMIC DNA]</scope>
    <source>
        <strain evidence="1 2">B61</strain>
    </source>
</reference>
<sequence>MRKDTQISELIAYISLKCGGIDLTEESIIFDDLGINGIDAATLMEDLANEFDFSLDSFDYGKYFLSESELSNIFRSIFYVLFKRDKLPSKTFNIKHLKRVVDSGRWFDPE</sequence>
<proteinExistence type="predicted"/>